<gene>
    <name evidence="1" type="ORF">SZ63_01100</name>
</gene>
<accession>A0A0H1R2N4</accession>
<protein>
    <recommendedName>
        <fullName evidence="3">SAM-dependent methyltransferase</fullName>
    </recommendedName>
</protein>
<dbReference type="EMBL" id="JXOJ01000001">
    <property type="protein sequence ID" value="KLK89081.1"/>
    <property type="molecule type" value="Genomic_DNA"/>
</dbReference>
<dbReference type="AlphaFoldDB" id="A0A0H1R2N4"/>
<evidence type="ECO:0000313" key="2">
    <source>
        <dbReference type="Proteomes" id="UP000035301"/>
    </source>
</evidence>
<comment type="caution">
    <text evidence="1">The sequence shown here is derived from an EMBL/GenBank/DDBJ whole genome shotgun (WGS) entry which is preliminary data.</text>
</comment>
<evidence type="ECO:0000313" key="1">
    <source>
        <dbReference type="EMBL" id="KLK89081.1"/>
    </source>
</evidence>
<dbReference type="InterPro" id="IPR029063">
    <property type="entry name" value="SAM-dependent_MTases_sf"/>
</dbReference>
<dbReference type="Proteomes" id="UP000035301">
    <property type="component" value="Unassembled WGS sequence"/>
</dbReference>
<dbReference type="RefSeq" id="WP_048179772.1">
    <property type="nucleotide sequence ID" value="NZ_JXOJ01000001.1"/>
</dbReference>
<name>A0A0H1R2N4_9EURY</name>
<dbReference type="PATRIC" id="fig|1550566.3.peg.239"/>
<dbReference type="SUPFAM" id="SSF53335">
    <property type="entry name" value="S-adenosyl-L-methionine-dependent methyltransferases"/>
    <property type="match status" value="1"/>
</dbReference>
<organism evidence="1 2">
    <name type="scientific">Methanoculleus sediminis</name>
    <dbReference type="NCBI Taxonomy" id="1550566"/>
    <lineage>
        <taxon>Archaea</taxon>
        <taxon>Methanobacteriati</taxon>
        <taxon>Methanobacteriota</taxon>
        <taxon>Stenosarchaea group</taxon>
        <taxon>Methanomicrobia</taxon>
        <taxon>Methanomicrobiales</taxon>
        <taxon>Methanomicrobiaceae</taxon>
        <taxon>Methanoculleus</taxon>
    </lineage>
</organism>
<dbReference type="OrthoDB" id="116032at2157"/>
<evidence type="ECO:0008006" key="3">
    <source>
        <dbReference type="Google" id="ProtNLM"/>
    </source>
</evidence>
<sequence>MKVAEILEIGGCRLVEPSFADLTVDSYTNLLLRIVPDEARLLVDEKEEPMALALHDDEGWHAASFLFREPTLAAIECFETVGGDIYQESREAWLSAVREYYSAELLETTFPALEDLRPDREGKIRDLLDEVWGDRTGTPCLDCCCGSGVGTAALRAGGVRALAYDNDPGLLALGLSKGRLVPSDTMCIDAQKASRYIAPVPLGAAFMVGEIYSYNTALWRSIVTNLLALTDEALITVGTEEEAARVQEWCIGQRRETEVFENRRDPLYDRWCCVARRA</sequence>
<reference evidence="1 2" key="1">
    <citation type="journal article" date="2015" name="Int. J. Syst. Evol. Microbiol.">
        <title>Methanoculleus sediminis sp. nov., a methanogen from sediments near a submarine mud volcano.</title>
        <authorList>
            <person name="Chen S.C."/>
            <person name="Chen M.F."/>
            <person name="Lai M.C."/>
            <person name="Weng C.Y."/>
            <person name="Wu S.Y."/>
            <person name="Lin S."/>
            <person name="Yang T.F."/>
            <person name="Chen P.C."/>
        </authorList>
    </citation>
    <scope>NUCLEOTIDE SEQUENCE [LARGE SCALE GENOMIC DNA]</scope>
    <source>
        <strain evidence="1 2">S3Fa</strain>
    </source>
</reference>
<keyword evidence="2" id="KW-1185">Reference proteome</keyword>
<dbReference type="STRING" id="1550566.SZ63_01100"/>
<proteinExistence type="predicted"/>